<dbReference type="VEuPathDB" id="TriTrypDB:TEOVI_000370900"/>
<name>A0A1G4II30_TRYEQ</name>
<dbReference type="AlphaFoldDB" id="A0A1G4II30"/>
<dbReference type="Proteomes" id="UP000195570">
    <property type="component" value="Unassembled WGS sequence"/>
</dbReference>
<reference evidence="2" key="1">
    <citation type="submission" date="2016-09" db="EMBL/GenBank/DDBJ databases">
        <authorList>
            <person name="Hebert L."/>
            <person name="Moumen B."/>
        </authorList>
    </citation>
    <scope>NUCLEOTIDE SEQUENCE [LARGE SCALE GENOMIC DNA]</scope>
    <source>
        <strain evidence="2">OVI</strain>
    </source>
</reference>
<accession>A0A1G4II30</accession>
<keyword evidence="3" id="KW-1185">Reference proteome</keyword>
<sequence>MGPLVVVSPEVEEARKRASVYFAPCVGIQATPAKLPSGRGAPTVIVCDPVSEVDGTCMVVVRLQREFQGAVEPKNSVSGFMVVAEWVAVFPPSYPAAPCSWRYAKDGCVQGSEHDSGGGANRCCGLQSFVLEEAISKLTAPKLSHNGGCNDTVENAADYYGKLRYGCSRLTSLRPVDASGSSTEVSMDVGAVGRGVEQATGSLFLSGFSFLCTWWGALELDESCLVLERDCVHSGSTTALYEESNGWSLRDDFVGHFEDFMGSNMVLRPKRQFAAAFMPNGGILSWGRSDRSEAKGIDDRSASASLAKGRPHPDATSSGGFSSSSPLFNRGCGNTECGDGIDGNTIGLTGVAGVFSHGPDSQSVQGRIFLTNSALDLSVVPKGVSKERRMLLPSLLAPENILHTKKYTMNDVCLYDDKPHSALCKNAHITRNAKALRGVSLTFRTLSHIVKGALVVQTPLLCARKLLIPALAQSVETMQAQRQPFWAGVVVCCVVLPSILSEEPAFPDIAKHLIHPVECYRCVSVVSHVFFIMDQPVKFREVELVMSAIETAYCNATLNQQLHMASRSSPINAYGDSGSGGPGTVGAKDKDLSPALLPTDTCAICGLSLLPGGQGHGSGGAEGGATPPPSSKRNGCLILRCIYCGHGGHMSHIMAWWNDQSVHRCPRGCNCVCVY</sequence>
<evidence type="ECO:0000256" key="1">
    <source>
        <dbReference type="SAM" id="MobiDB-lite"/>
    </source>
</evidence>
<evidence type="ECO:0000313" key="3">
    <source>
        <dbReference type="Proteomes" id="UP000195570"/>
    </source>
</evidence>
<dbReference type="GeneID" id="92377649"/>
<feature type="region of interest" description="Disordered" evidence="1">
    <location>
        <begin position="297"/>
        <end position="322"/>
    </location>
</feature>
<evidence type="ECO:0000313" key="2">
    <source>
        <dbReference type="EMBL" id="SCU72133.1"/>
    </source>
</evidence>
<proteinExistence type="predicted"/>
<dbReference type="RefSeq" id="XP_067082677.1">
    <property type="nucleotide sequence ID" value="XM_067226576.1"/>
</dbReference>
<gene>
    <name evidence="2" type="ORF">TEOVI_000370900</name>
</gene>
<organism evidence="2 3">
    <name type="scientific">Trypanosoma equiperdum</name>
    <dbReference type="NCBI Taxonomy" id="5694"/>
    <lineage>
        <taxon>Eukaryota</taxon>
        <taxon>Discoba</taxon>
        <taxon>Euglenozoa</taxon>
        <taxon>Kinetoplastea</taxon>
        <taxon>Metakinetoplastina</taxon>
        <taxon>Trypanosomatida</taxon>
        <taxon>Trypanosomatidae</taxon>
        <taxon>Trypanosoma</taxon>
    </lineage>
</organism>
<comment type="caution">
    <text evidence="2">The sequence shown here is derived from an EMBL/GenBank/DDBJ whole genome shotgun (WGS) entry which is preliminary data.</text>
</comment>
<protein>
    <submittedName>
        <fullName evidence="2">Uncharacterized protein</fullName>
    </submittedName>
</protein>
<dbReference type="EMBL" id="CZPT02001802">
    <property type="protein sequence ID" value="SCU72133.1"/>
    <property type="molecule type" value="Genomic_DNA"/>
</dbReference>